<accession>A0ACB9AEI1</accession>
<dbReference type="EMBL" id="CM042015">
    <property type="protein sequence ID" value="KAI3708607.1"/>
    <property type="molecule type" value="Genomic_DNA"/>
</dbReference>
<reference evidence="2" key="1">
    <citation type="journal article" date="2022" name="Mol. Ecol. Resour.">
        <title>The genomes of chicory, endive, great burdock and yacon provide insights into Asteraceae palaeo-polyploidization history and plant inulin production.</title>
        <authorList>
            <person name="Fan W."/>
            <person name="Wang S."/>
            <person name="Wang H."/>
            <person name="Wang A."/>
            <person name="Jiang F."/>
            <person name="Liu H."/>
            <person name="Zhao H."/>
            <person name="Xu D."/>
            <person name="Zhang Y."/>
        </authorList>
    </citation>
    <scope>NUCLEOTIDE SEQUENCE [LARGE SCALE GENOMIC DNA]</scope>
    <source>
        <strain evidence="2">cv. Punajuju</strain>
    </source>
</reference>
<dbReference type="Proteomes" id="UP001055811">
    <property type="component" value="Linkage Group LG07"/>
</dbReference>
<evidence type="ECO:0000313" key="1">
    <source>
        <dbReference type="EMBL" id="KAI3708607.1"/>
    </source>
</evidence>
<comment type="caution">
    <text evidence="1">The sequence shown here is derived from an EMBL/GenBank/DDBJ whole genome shotgun (WGS) entry which is preliminary data.</text>
</comment>
<name>A0ACB9AEI1_CICIN</name>
<gene>
    <name evidence="1" type="ORF">L2E82_37894</name>
</gene>
<proteinExistence type="predicted"/>
<keyword evidence="2" id="KW-1185">Reference proteome</keyword>
<sequence length="190" mass="21715">MIQRNLERFQNPGFMAENQQLLPTEATNFNESMFAFGLENEDQVQMIQNDNSTTRFDPSITKATIVGIGGSSKHALSREIIAQHFNKPIKQAANDLNVGTTQLKKHCRQLGIKRWPQRKIKSLQTLINRNEEFGSDFNEATELSRDLIPSLEKEKEATIEGSHSDLTDTTKKLRQASHKAAYKKRRIQEM</sequence>
<reference evidence="1 2" key="2">
    <citation type="journal article" date="2022" name="Mol. Ecol. Resour.">
        <title>The genomes of chicory, endive, great burdock and yacon provide insights into Asteraceae paleo-polyploidization history and plant inulin production.</title>
        <authorList>
            <person name="Fan W."/>
            <person name="Wang S."/>
            <person name="Wang H."/>
            <person name="Wang A."/>
            <person name="Jiang F."/>
            <person name="Liu H."/>
            <person name="Zhao H."/>
            <person name="Xu D."/>
            <person name="Zhang Y."/>
        </authorList>
    </citation>
    <scope>NUCLEOTIDE SEQUENCE [LARGE SCALE GENOMIC DNA]</scope>
    <source>
        <strain evidence="2">cv. Punajuju</strain>
        <tissue evidence="1">Leaves</tissue>
    </source>
</reference>
<protein>
    <submittedName>
        <fullName evidence="1">Uncharacterized protein</fullName>
    </submittedName>
</protein>
<evidence type="ECO:0000313" key="2">
    <source>
        <dbReference type="Proteomes" id="UP001055811"/>
    </source>
</evidence>
<organism evidence="1 2">
    <name type="scientific">Cichorium intybus</name>
    <name type="common">Chicory</name>
    <dbReference type="NCBI Taxonomy" id="13427"/>
    <lineage>
        <taxon>Eukaryota</taxon>
        <taxon>Viridiplantae</taxon>
        <taxon>Streptophyta</taxon>
        <taxon>Embryophyta</taxon>
        <taxon>Tracheophyta</taxon>
        <taxon>Spermatophyta</taxon>
        <taxon>Magnoliopsida</taxon>
        <taxon>eudicotyledons</taxon>
        <taxon>Gunneridae</taxon>
        <taxon>Pentapetalae</taxon>
        <taxon>asterids</taxon>
        <taxon>campanulids</taxon>
        <taxon>Asterales</taxon>
        <taxon>Asteraceae</taxon>
        <taxon>Cichorioideae</taxon>
        <taxon>Cichorieae</taxon>
        <taxon>Cichoriinae</taxon>
        <taxon>Cichorium</taxon>
    </lineage>
</organism>